<sequence length="246" mass="26922">MPPEEPAVHNHPTGLDDYDWPACVAPRCGRLLWVAETGRLACRPCEDATATRIRELPALFARLDTTAMLMKGARRTGSATSGSRTPPIPPRLDVLALVGPGGIAARLRDIEDAWRSALGWTVAPWRGSPAEAIPQHVRFLADNLLWACSSYDSIGQDIDDLRKLHGECKAIADGEKRGGCVQVGPCPTRYDDDTLCGEPLTAVTDNHRIHCRACGARWETLGEWRGLRDAQEAVLEEQLRRAEDAA</sequence>
<evidence type="ECO:0000313" key="2">
    <source>
        <dbReference type="Proteomes" id="UP000549009"/>
    </source>
</evidence>
<name>A0A7W8B1I9_STRST</name>
<keyword evidence="2" id="KW-1185">Reference proteome</keyword>
<protein>
    <submittedName>
        <fullName evidence="1">Uncharacterized protein</fullName>
    </submittedName>
</protein>
<gene>
    <name evidence="1" type="ORF">FHS40_007438</name>
</gene>
<proteinExistence type="predicted"/>
<dbReference type="Proteomes" id="UP000549009">
    <property type="component" value="Unassembled WGS sequence"/>
</dbReference>
<dbReference type="OrthoDB" id="4151592at2"/>
<dbReference type="RefSeq" id="WP_150509774.1">
    <property type="nucleotide sequence ID" value="NZ_BMSQ01000020.1"/>
</dbReference>
<evidence type="ECO:0000313" key="1">
    <source>
        <dbReference type="EMBL" id="MBB5108317.1"/>
    </source>
</evidence>
<comment type="caution">
    <text evidence="1">The sequence shown here is derived from an EMBL/GenBank/DDBJ whole genome shotgun (WGS) entry which is preliminary data.</text>
</comment>
<reference evidence="1 2" key="1">
    <citation type="submission" date="2020-08" db="EMBL/GenBank/DDBJ databases">
        <title>Genomic Encyclopedia of Type Strains, Phase III (KMG-III): the genomes of soil and plant-associated and newly described type strains.</title>
        <authorList>
            <person name="Whitman W."/>
        </authorList>
    </citation>
    <scope>NUCLEOTIDE SEQUENCE [LARGE SCALE GENOMIC DNA]</scope>
    <source>
        <strain evidence="1 2">CECT 3146</strain>
    </source>
</reference>
<organism evidence="1 2">
    <name type="scientific">Streptomyces spectabilis</name>
    <dbReference type="NCBI Taxonomy" id="68270"/>
    <lineage>
        <taxon>Bacteria</taxon>
        <taxon>Bacillati</taxon>
        <taxon>Actinomycetota</taxon>
        <taxon>Actinomycetes</taxon>
        <taxon>Kitasatosporales</taxon>
        <taxon>Streptomycetaceae</taxon>
        <taxon>Streptomyces</taxon>
    </lineage>
</organism>
<dbReference type="EMBL" id="JACHJD010000018">
    <property type="protein sequence ID" value="MBB5108317.1"/>
    <property type="molecule type" value="Genomic_DNA"/>
</dbReference>
<accession>A0A7W8B1I9</accession>
<dbReference type="AlphaFoldDB" id="A0A7W8B1I9"/>